<dbReference type="InterPro" id="IPR004636">
    <property type="entry name" value="AcOrn/SuccOrn_fam"/>
</dbReference>
<reference evidence="11 12" key="1">
    <citation type="journal article" date="2024" name="Nat. Commun.">
        <title>Phylogenomics reveals the evolutionary origins of lichenization in chlorophyte algae.</title>
        <authorList>
            <person name="Puginier C."/>
            <person name="Libourel C."/>
            <person name="Otte J."/>
            <person name="Skaloud P."/>
            <person name="Haon M."/>
            <person name="Grisel S."/>
            <person name="Petersen M."/>
            <person name="Berrin J.G."/>
            <person name="Delaux P.M."/>
            <person name="Dal Grande F."/>
            <person name="Keller J."/>
        </authorList>
    </citation>
    <scope>NUCLEOTIDE SEQUENCE [LARGE SCALE GENOMIC DNA]</scope>
    <source>
        <strain evidence="11 12">SAG 216-7</strain>
    </source>
</reference>
<evidence type="ECO:0000256" key="4">
    <source>
        <dbReference type="ARBA" id="ARBA00008954"/>
    </source>
</evidence>
<evidence type="ECO:0000256" key="9">
    <source>
        <dbReference type="ARBA" id="ARBA00022898"/>
    </source>
</evidence>
<keyword evidence="7" id="KW-0028">Amino-acid biosynthesis</keyword>
<organism evidence="11 12">
    <name type="scientific">Coccomyxa subellipsoidea</name>
    <dbReference type="NCBI Taxonomy" id="248742"/>
    <lineage>
        <taxon>Eukaryota</taxon>
        <taxon>Viridiplantae</taxon>
        <taxon>Chlorophyta</taxon>
        <taxon>core chlorophytes</taxon>
        <taxon>Trebouxiophyceae</taxon>
        <taxon>Trebouxiophyceae incertae sedis</taxon>
        <taxon>Coccomyxaceae</taxon>
        <taxon>Coccomyxa</taxon>
    </lineage>
</organism>
<dbReference type="InterPro" id="IPR015421">
    <property type="entry name" value="PyrdxlP-dep_Trfase_major"/>
</dbReference>
<keyword evidence="9 10" id="KW-0663">Pyridoxal phosphate</keyword>
<dbReference type="PANTHER" id="PTHR11986:SF79">
    <property type="entry name" value="ACETYLORNITHINE AMINOTRANSFERASE, MITOCHONDRIAL"/>
    <property type="match status" value="1"/>
</dbReference>
<keyword evidence="8" id="KW-0808">Transferase</keyword>
<keyword evidence="12" id="KW-1185">Reference proteome</keyword>
<dbReference type="InterPro" id="IPR015422">
    <property type="entry name" value="PyrdxlP-dep_Trfase_small"/>
</dbReference>
<dbReference type="Pfam" id="PF00202">
    <property type="entry name" value="Aminotran_3"/>
    <property type="match status" value="1"/>
</dbReference>
<evidence type="ECO:0000313" key="11">
    <source>
        <dbReference type="EMBL" id="KAK9907719.1"/>
    </source>
</evidence>
<dbReference type="SUPFAM" id="SSF53383">
    <property type="entry name" value="PLP-dependent transferases"/>
    <property type="match status" value="1"/>
</dbReference>
<sequence>MQVTAGFLQGTALHIPSAPCQRCRHRQAPRLQATAAPARSSVESIPNAIQFTNDIIADEKKYIMQTYARPELVFTRGEGARLYDAHGKEYLDFAAGIAVNALGHTHPQWLKAVVEQAETLAHTSNLFHSVPQVRLAKKLVELSFADKVFYANSGTEANEAAIKFCRKFARVQAGIDPYDKAAEAPYEMVSFSNSFHGRTLGALALTYKDQYKTPFAPIMPGALMVPYMDLDAAAAVIKKGKTAGVFVEPVQGEGGIFPASTAFLGGLRKLCDEAGALLVFDEVQCGLGRTGKLFGYENFGVEPDILTLAKPLAGGLPIGAVLVKQRVADAMAPGDHGSTFAGNPLVTAAADAVLDIIAQPAFLERVLSLGERLRSQLRSALASNAHVKEVRGLGLITGIQLDVMAGDVVKKAREQGLIVITAGKGDVVRLVPPLIITEGDVDIAVSILSEIINNL</sequence>
<evidence type="ECO:0000256" key="1">
    <source>
        <dbReference type="ARBA" id="ARBA00001933"/>
    </source>
</evidence>
<comment type="cofactor">
    <cofactor evidence="1">
        <name>pyridoxal 5'-phosphate</name>
        <dbReference type="ChEBI" id="CHEBI:597326"/>
    </cofactor>
</comment>
<evidence type="ECO:0000256" key="5">
    <source>
        <dbReference type="ARBA" id="ARBA00012919"/>
    </source>
</evidence>
<name>A0ABR2YLU1_9CHLO</name>
<dbReference type="EC" id="2.6.1.11" evidence="5"/>
<dbReference type="InterPro" id="IPR049704">
    <property type="entry name" value="Aminotrans_3_PPA_site"/>
</dbReference>
<evidence type="ECO:0000256" key="2">
    <source>
        <dbReference type="ARBA" id="ARBA00004173"/>
    </source>
</evidence>
<dbReference type="HAMAP" id="MF_01107">
    <property type="entry name" value="ArgD_aminotrans_3"/>
    <property type="match status" value="1"/>
</dbReference>
<evidence type="ECO:0000313" key="12">
    <source>
        <dbReference type="Proteomes" id="UP001491310"/>
    </source>
</evidence>
<dbReference type="InterPro" id="IPR015424">
    <property type="entry name" value="PyrdxlP-dep_Trfase"/>
</dbReference>
<dbReference type="EMBL" id="JALJOT010000009">
    <property type="protein sequence ID" value="KAK9907719.1"/>
    <property type="molecule type" value="Genomic_DNA"/>
</dbReference>
<dbReference type="InterPro" id="IPR050103">
    <property type="entry name" value="Class-III_PLP-dep_AT"/>
</dbReference>
<evidence type="ECO:0000256" key="10">
    <source>
        <dbReference type="RuleBase" id="RU003560"/>
    </source>
</evidence>
<dbReference type="Gene3D" id="3.40.640.10">
    <property type="entry name" value="Type I PLP-dependent aspartate aminotransferase-like (Major domain)"/>
    <property type="match status" value="1"/>
</dbReference>
<dbReference type="NCBIfam" id="TIGR00707">
    <property type="entry name" value="argD"/>
    <property type="match status" value="1"/>
</dbReference>
<proteinExistence type="inferred from homology"/>
<comment type="subcellular location">
    <subcellularLocation>
        <location evidence="2">Mitochondrion</location>
    </subcellularLocation>
</comment>
<dbReference type="PIRSF" id="PIRSF000521">
    <property type="entry name" value="Transaminase_4ab_Lys_Orn"/>
    <property type="match status" value="1"/>
</dbReference>
<dbReference type="CDD" id="cd00610">
    <property type="entry name" value="OAT_like"/>
    <property type="match status" value="1"/>
</dbReference>
<dbReference type="NCBIfam" id="NF002325">
    <property type="entry name" value="PRK01278.1"/>
    <property type="match status" value="1"/>
</dbReference>
<accession>A0ABR2YLU1</accession>
<evidence type="ECO:0000256" key="6">
    <source>
        <dbReference type="ARBA" id="ARBA00022576"/>
    </source>
</evidence>
<dbReference type="Proteomes" id="UP001491310">
    <property type="component" value="Unassembled WGS sequence"/>
</dbReference>
<comment type="similarity">
    <text evidence="4 10">Belongs to the class-III pyridoxal-phosphate-dependent aminotransferase family.</text>
</comment>
<dbReference type="PROSITE" id="PS00600">
    <property type="entry name" value="AA_TRANSFER_CLASS_3"/>
    <property type="match status" value="1"/>
</dbReference>
<evidence type="ECO:0000256" key="8">
    <source>
        <dbReference type="ARBA" id="ARBA00022679"/>
    </source>
</evidence>
<protein>
    <recommendedName>
        <fullName evidence="5">acetylornithine transaminase</fullName>
        <ecNumber evidence="5">2.6.1.11</ecNumber>
    </recommendedName>
</protein>
<evidence type="ECO:0000256" key="7">
    <source>
        <dbReference type="ARBA" id="ARBA00022605"/>
    </source>
</evidence>
<keyword evidence="6" id="KW-0032">Aminotransferase</keyword>
<dbReference type="InterPro" id="IPR005814">
    <property type="entry name" value="Aminotrans_3"/>
</dbReference>
<dbReference type="PANTHER" id="PTHR11986">
    <property type="entry name" value="AMINOTRANSFERASE CLASS III"/>
    <property type="match status" value="1"/>
</dbReference>
<dbReference type="Gene3D" id="3.90.1150.10">
    <property type="entry name" value="Aspartate Aminotransferase, domain 1"/>
    <property type="match status" value="1"/>
</dbReference>
<gene>
    <name evidence="11" type="ORF">WJX75_008763</name>
</gene>
<evidence type="ECO:0000256" key="3">
    <source>
        <dbReference type="ARBA" id="ARBA00005024"/>
    </source>
</evidence>
<comment type="caution">
    <text evidence="11">The sequence shown here is derived from an EMBL/GenBank/DDBJ whole genome shotgun (WGS) entry which is preliminary data.</text>
</comment>
<comment type="pathway">
    <text evidence="3">Amino-acid biosynthesis; L-arginine biosynthesis; N(2)-acetyl-L-ornithine from L-glutamate: step 4/4.</text>
</comment>